<dbReference type="AlphaFoldDB" id="A0A2N5S1E8"/>
<proteinExistence type="predicted"/>
<accession>A0A2N5S1E8</accession>
<protein>
    <submittedName>
        <fullName evidence="2">Uncharacterized protein</fullName>
    </submittedName>
</protein>
<evidence type="ECO:0000313" key="2">
    <source>
        <dbReference type="EMBL" id="PLW07053.1"/>
    </source>
</evidence>
<organism evidence="2 3">
    <name type="scientific">Puccinia coronata f. sp. avenae</name>
    <dbReference type="NCBI Taxonomy" id="200324"/>
    <lineage>
        <taxon>Eukaryota</taxon>
        <taxon>Fungi</taxon>
        <taxon>Dikarya</taxon>
        <taxon>Basidiomycota</taxon>
        <taxon>Pucciniomycotina</taxon>
        <taxon>Pucciniomycetes</taxon>
        <taxon>Pucciniales</taxon>
        <taxon>Pucciniaceae</taxon>
        <taxon>Puccinia</taxon>
    </lineage>
</organism>
<comment type="caution">
    <text evidence="2">The sequence shown here is derived from an EMBL/GenBank/DDBJ whole genome shotgun (WGS) entry which is preliminary data.</text>
</comment>
<evidence type="ECO:0000313" key="3">
    <source>
        <dbReference type="Proteomes" id="UP000235392"/>
    </source>
</evidence>
<sequence>MDGNCGEHYDSESGHSHNSHPNLGYDHPPPGNQHHGHWYNPHAYGGHPNPYGGHGYYDEFEHGLPNGIGLTNNRHHLGMGPDMSNWMRPTVTSPYLGNSRKSESFHRRQQDLPGVCD</sequence>
<feature type="compositionally biased region" description="Basic and acidic residues" evidence="1">
    <location>
        <begin position="100"/>
        <end position="110"/>
    </location>
</feature>
<name>A0A2N5S1E8_9BASI</name>
<dbReference type="Proteomes" id="UP000235392">
    <property type="component" value="Unassembled WGS sequence"/>
</dbReference>
<feature type="region of interest" description="Disordered" evidence="1">
    <location>
        <begin position="1"/>
        <end position="45"/>
    </location>
</feature>
<feature type="region of interest" description="Disordered" evidence="1">
    <location>
        <begin position="81"/>
        <end position="117"/>
    </location>
</feature>
<dbReference type="EMBL" id="PGCI01001163">
    <property type="protein sequence ID" value="PLW07053.1"/>
    <property type="molecule type" value="Genomic_DNA"/>
</dbReference>
<feature type="compositionally biased region" description="Basic and acidic residues" evidence="1">
    <location>
        <begin position="1"/>
        <end position="15"/>
    </location>
</feature>
<reference evidence="2 3" key="1">
    <citation type="submission" date="2017-11" db="EMBL/GenBank/DDBJ databases">
        <title>De novo assembly and phasing of dikaryotic genomes from two isolates of Puccinia coronata f. sp. avenae, the causal agent of oat crown rust.</title>
        <authorList>
            <person name="Miller M.E."/>
            <person name="Zhang Y."/>
            <person name="Omidvar V."/>
            <person name="Sperschneider J."/>
            <person name="Schwessinger B."/>
            <person name="Raley C."/>
            <person name="Palmer J.M."/>
            <person name="Garnica D."/>
            <person name="Upadhyaya N."/>
            <person name="Rathjen J."/>
            <person name="Taylor J.M."/>
            <person name="Park R.F."/>
            <person name="Dodds P.N."/>
            <person name="Hirsch C.D."/>
            <person name="Kianian S.F."/>
            <person name="Figueroa M."/>
        </authorList>
    </citation>
    <scope>NUCLEOTIDE SEQUENCE [LARGE SCALE GENOMIC DNA]</scope>
    <source>
        <strain evidence="2">12SD80</strain>
    </source>
</reference>
<gene>
    <name evidence="2" type="ORF">PCASD_21159</name>
</gene>
<evidence type="ECO:0000256" key="1">
    <source>
        <dbReference type="SAM" id="MobiDB-lite"/>
    </source>
</evidence>